<accession>A0AAD8ENK0</accession>
<dbReference type="EMBL" id="JASPKZ010001965">
    <property type="protein sequence ID" value="KAJ9596741.1"/>
    <property type="molecule type" value="Genomic_DNA"/>
</dbReference>
<dbReference type="Gene3D" id="1.25.40.20">
    <property type="entry name" value="Ankyrin repeat-containing domain"/>
    <property type="match status" value="4"/>
</dbReference>
<evidence type="ECO:0000313" key="4">
    <source>
        <dbReference type="EMBL" id="KAJ9596741.1"/>
    </source>
</evidence>
<organism evidence="4 5">
    <name type="scientific">Diploptera punctata</name>
    <name type="common">Pacific beetle cockroach</name>
    <dbReference type="NCBI Taxonomy" id="6984"/>
    <lineage>
        <taxon>Eukaryota</taxon>
        <taxon>Metazoa</taxon>
        <taxon>Ecdysozoa</taxon>
        <taxon>Arthropoda</taxon>
        <taxon>Hexapoda</taxon>
        <taxon>Insecta</taxon>
        <taxon>Pterygota</taxon>
        <taxon>Neoptera</taxon>
        <taxon>Polyneoptera</taxon>
        <taxon>Dictyoptera</taxon>
        <taxon>Blattodea</taxon>
        <taxon>Blaberoidea</taxon>
        <taxon>Blaberidae</taxon>
        <taxon>Diplopterinae</taxon>
        <taxon>Diploptera</taxon>
    </lineage>
</organism>
<dbReference type="SUPFAM" id="SSF48403">
    <property type="entry name" value="Ankyrin repeat"/>
    <property type="match status" value="3"/>
</dbReference>
<feature type="repeat" description="ANK" evidence="3">
    <location>
        <begin position="1498"/>
        <end position="1530"/>
    </location>
</feature>
<dbReference type="PANTHER" id="PTHR24198:SF165">
    <property type="entry name" value="ANKYRIN REPEAT-CONTAINING PROTEIN-RELATED"/>
    <property type="match status" value="1"/>
</dbReference>
<keyword evidence="2 3" id="KW-0040">ANK repeat</keyword>
<evidence type="ECO:0008006" key="6">
    <source>
        <dbReference type="Google" id="ProtNLM"/>
    </source>
</evidence>
<reference evidence="4" key="1">
    <citation type="journal article" date="2023" name="IScience">
        <title>Live-bearing cockroach genome reveals convergent evolutionary mechanisms linked to viviparity in insects and beyond.</title>
        <authorList>
            <person name="Fouks B."/>
            <person name="Harrison M.C."/>
            <person name="Mikhailova A.A."/>
            <person name="Marchal E."/>
            <person name="English S."/>
            <person name="Carruthers M."/>
            <person name="Jennings E.C."/>
            <person name="Chiamaka E.L."/>
            <person name="Frigard R.A."/>
            <person name="Pippel M."/>
            <person name="Attardo G.M."/>
            <person name="Benoit J.B."/>
            <person name="Bornberg-Bauer E."/>
            <person name="Tobe S.S."/>
        </authorList>
    </citation>
    <scope>NUCLEOTIDE SEQUENCE</scope>
    <source>
        <strain evidence="4">Stay&amp;Tobe</strain>
    </source>
</reference>
<keyword evidence="1" id="KW-0677">Repeat</keyword>
<dbReference type="SUPFAM" id="SSF52540">
    <property type="entry name" value="P-loop containing nucleoside triphosphate hydrolases"/>
    <property type="match status" value="1"/>
</dbReference>
<dbReference type="PANTHER" id="PTHR24198">
    <property type="entry name" value="ANKYRIN REPEAT AND PROTEIN KINASE DOMAIN-CONTAINING PROTEIN"/>
    <property type="match status" value="1"/>
</dbReference>
<name>A0AAD8ENK0_DIPPU</name>
<dbReference type="Gene3D" id="3.40.50.300">
    <property type="entry name" value="P-loop containing nucleotide triphosphate hydrolases"/>
    <property type="match status" value="1"/>
</dbReference>
<dbReference type="InterPro" id="IPR036770">
    <property type="entry name" value="Ankyrin_rpt-contain_sf"/>
</dbReference>
<dbReference type="InterPro" id="IPR002110">
    <property type="entry name" value="Ankyrin_rpt"/>
</dbReference>
<dbReference type="Proteomes" id="UP001233999">
    <property type="component" value="Unassembled WGS sequence"/>
</dbReference>
<feature type="repeat" description="ANK" evidence="3">
    <location>
        <begin position="1628"/>
        <end position="1660"/>
    </location>
</feature>
<gene>
    <name evidence="4" type="ORF">L9F63_012234</name>
</gene>
<dbReference type="Pfam" id="PF12796">
    <property type="entry name" value="Ank_2"/>
    <property type="match status" value="3"/>
</dbReference>
<keyword evidence="5" id="KW-1185">Reference proteome</keyword>
<dbReference type="PROSITE" id="PS50088">
    <property type="entry name" value="ANK_REPEAT"/>
    <property type="match status" value="6"/>
</dbReference>
<dbReference type="PROSITE" id="PS50297">
    <property type="entry name" value="ANK_REP_REGION"/>
    <property type="match status" value="5"/>
</dbReference>
<evidence type="ECO:0000256" key="1">
    <source>
        <dbReference type="ARBA" id="ARBA00022737"/>
    </source>
</evidence>
<comment type="caution">
    <text evidence="4">The sequence shown here is derived from an EMBL/GenBank/DDBJ whole genome shotgun (WGS) entry which is preliminary data.</text>
</comment>
<dbReference type="SMART" id="SM00248">
    <property type="entry name" value="ANK"/>
    <property type="match status" value="13"/>
</dbReference>
<feature type="repeat" description="ANK" evidence="3">
    <location>
        <begin position="1278"/>
        <end position="1310"/>
    </location>
</feature>
<dbReference type="InterPro" id="IPR027417">
    <property type="entry name" value="P-loop_NTPase"/>
</dbReference>
<protein>
    <recommendedName>
        <fullName evidence="6">NACHT domain-containing protein</fullName>
    </recommendedName>
</protein>
<evidence type="ECO:0000256" key="2">
    <source>
        <dbReference type="ARBA" id="ARBA00023043"/>
    </source>
</evidence>
<feature type="repeat" description="ANK" evidence="3">
    <location>
        <begin position="1245"/>
        <end position="1277"/>
    </location>
</feature>
<sequence length="1744" mass="201065">MQLKNKSKDKIRFENLLSEKHDFGLKNYYKSYLEIREKFDKQRDDIPLDVEFNNCVFVLYTNAQVEDRLKCDDFDAEQIPVPLQLANAGGNVMKLNKEKHKQVFDEMEELHDFQNFTNQFYLLYNQPNEDKLDFLIMSDIRGHLDISISYEETSLVKFNKQITDWWKECRNSYFLTEEWREGNPLYETLCHVKCLQNTSLLKECKLHIKNFELKFCDDALEEIKYKTKENCVFLILTNHVKISICKLNQIFHSDGIFKIQDLEKYKSEILSAWKNLQFETLILYNIIYSKKLEMISQEISTLCQNSINRKVIIVVETGNNKEINTIKTSFGKDLLLLYDGYVKFSHFDSTTKNKLKDTQIKFQGSELCLSKFGEKMTNYLDGDFISLLMEGKRIVESPLPQPVEWFIRRILQSYRVLDYNILNETGVTFCLYGGMESDFSTLLTQKMFTFKDRAKSRFLWVDNEQEFETVCREQSDVLWLQTSDKKLILKRSYGAVQVLDRYLNTDDPVTWQPETLLDGQEKIVVVTAEPGMGKSTLLTHLSKQTKQKHPHLWIVRININDFTDLLSNLKQISIQEENLTELLERAAKIENVFEKHLFKYCCEEGNMVVLVDGVDEVSPYYSEVVYQILKILFNSNVKRVWITSRPFLKSKLETLSGVRSYKITPFNKSDQKQFISILWKCRKNMSEDTAYIDEIFKLVDKFLNDNNNDFTGIPLQIFMLSEVFLDVNLAEQIEMFLKFNISELYDKFIDVKWKIYSEEKKKLYLTNVNVIKDDEELKLKYIEKYELAALFTLFSSKDLNLLKDIEMKTKAVKFLNEIKETDDKVGLIISARGERAEFLHRTVAEYFAAKWLFDHHKDVGEFLEECIFMPEYIFVRRMLDYQLSQGSRLHMSVLNGNLKNNSELLEVEGAVNKQDLGGRTALHLAVMYQLPEETSILLEHGADEQIKDNLLFLSSVDYASYMYSIDFKFRKLSQIMKNSRSSEIITEIMKTRPETRNILCYEFLQNSVNLVPGDDDDNENLHRMLEYYINKGGILNVHIMAMLTIMKRRQFFDLTKQETVYNFFDTGIKVSNTAMKVDICKTARFGIFEHTLIMEEGMRVKSENFPKFPLVLTFPVTNNENLAEELLRYGILVNTISVSNYEPLYEVVDFCNTEFGKLITRVLSPCNVLRVNLKSALGVAVHNQNVKLATLLLESGAPFGQLKIVKLLLSKWNNKNINLAVISVVEEKHNEITNFLLENLVRLYYKEFSLCVAAECGFLEMVKLLVELGEDINELDEHYGTPLIAAAQGGQFEVVRFLLSKGARVNIKDKVGKTALHASACSFPTEECASSNRMCRFVKVCLILFQNGADVNAVNNISVNLNSLACAVQYNHIDVARCLLRAGAQFNLLHYPYIGVGVSPLAFAISYSLFEITGLLLSEHGSVNCQVNNKHVPLCEAINAVTVNHEIIELLLRKGADVNLTCNMGCSPLISATIKSDIRAVDIFLSKGADVNITMCDIGWTPLHIAVCHRSRNVAQLLLENGACLNIKDRHGRIPLHFAVCNLNFSEIALLVKYNKKSLLVADENGWTPVLFAAKFGLAHRLRGMECELCEVDKEGRTALFLSALNGHVEDVKFLLDRRADVNVVDKHALSPLHVAACGGHRKVVKLLLKAGARLNARDKYGFMPVNYAQWKNHSKDLLITKDISELKTGNNKVIGIIRELNEWNNCFECEMWNECICTESHVLRDHFTTNLDQIMRLQNTRRN</sequence>
<dbReference type="Pfam" id="PF00023">
    <property type="entry name" value="Ank"/>
    <property type="match status" value="1"/>
</dbReference>
<feature type="repeat" description="ANK" evidence="3">
    <location>
        <begin position="1595"/>
        <end position="1627"/>
    </location>
</feature>
<evidence type="ECO:0000256" key="3">
    <source>
        <dbReference type="PROSITE-ProRule" id="PRU00023"/>
    </source>
</evidence>
<evidence type="ECO:0000313" key="5">
    <source>
        <dbReference type="Proteomes" id="UP001233999"/>
    </source>
</evidence>
<reference evidence="4" key="2">
    <citation type="submission" date="2023-05" db="EMBL/GenBank/DDBJ databases">
        <authorList>
            <person name="Fouks B."/>
        </authorList>
    </citation>
    <scope>NUCLEOTIDE SEQUENCE</scope>
    <source>
        <strain evidence="4">Stay&amp;Tobe</strain>
        <tissue evidence="4">Testes</tissue>
    </source>
</reference>
<proteinExistence type="predicted"/>
<feature type="repeat" description="ANK" evidence="3">
    <location>
        <begin position="917"/>
        <end position="949"/>
    </location>
</feature>